<sequence length="741" mass="82164">MKKVLATIMIVLMLIPAVGAGKIDGSVTFLSGASQSTKETREVSLALMALISARDDVNWDVTPDIEALVDELLKEQNEDGGWGHYFNEPSNVLDTAYAVIALTRAYPLMDVWKARDVKGAIDSGIDYLLASKEENGWGYIPGTPVSCYPTVVALWALGENGYTYNSRTVRDAIRYLESVNASSCEISNYEFLALRVIAYHSTGYPLGSDVADQLKDILLKETPETKERAMLTYALVLVSPIDLDVARALKMLENEGRSSDDIFYWMNTPSLMSQTEIISSTAFALMALSHPLKVTIPSEVTNPYTMPCRELKYMQNLDGGWGLVLNEPSNEKATYYALLGLEKCYPTNESINKALKWARNAFEKDALWVKENGRMSVGYYYALETLLHYGLLSEEEKVSAVELIRNAQLDYGLWGNTVLGPQPYETALAVKALLDLGVPANDPLIQAAKEWLLSISNGGWGTHVTTHHFSYMLKPDVLTTITVLEALENVATPEELEPHLQWLMDQRINGGWAYWKAYYIWQKNREYPGTPSVELTVRATDLLLRHGYNYTSETLDFVMNARDSGLIRNKPIETANAVLYLCRFQYIPPVSLNDVRAALDRDIFEVIAPDMDNESVAEIVNRLSDTFSGGFIAANGTGIGEGSYIVLSNFSGYSIRAYNPYLPFHIDGDNVTVGNVTVPLNKSVVLIPGKTPEGVVLFVFYEPENGEIAKEVFTTGFIKYIGGSAMVLVIENGRIEVIAVG</sequence>
<dbReference type="CDD" id="cd00688">
    <property type="entry name" value="ISOPREN_C2_like"/>
    <property type="match status" value="2"/>
</dbReference>
<dbReference type="Proteomes" id="UP000516304">
    <property type="component" value="Chromosome TIRI35C"/>
</dbReference>
<dbReference type="InterPro" id="IPR008930">
    <property type="entry name" value="Terpenoid_cyclase/PrenylTrfase"/>
</dbReference>
<reference evidence="1 2" key="1">
    <citation type="submission" date="2020-09" db="EMBL/GenBank/DDBJ databases">
        <authorList>
            <person name="Courtine D."/>
        </authorList>
    </citation>
    <scope>NUCLEOTIDE SEQUENCE [LARGE SCALE GENOMIC DNA]</scope>
    <source>
        <strain evidence="1 2">IRI35c</strain>
    </source>
</reference>
<accession>A0A7G2D4I4</accession>
<dbReference type="Gene3D" id="1.50.10.20">
    <property type="match status" value="4"/>
</dbReference>
<dbReference type="RefSeq" id="WP_188201452.1">
    <property type="nucleotide sequence ID" value="NZ_LR881183.1"/>
</dbReference>
<organism evidence="1 2">
    <name type="scientific">Thermococcus camini</name>
    <dbReference type="NCBI Taxonomy" id="2016373"/>
    <lineage>
        <taxon>Archaea</taxon>
        <taxon>Methanobacteriati</taxon>
        <taxon>Methanobacteriota</taxon>
        <taxon>Thermococci</taxon>
        <taxon>Thermococcales</taxon>
        <taxon>Thermococcaceae</taxon>
        <taxon>Thermococcus</taxon>
    </lineage>
</organism>
<dbReference type="GeneID" id="58917989"/>
<evidence type="ECO:0008006" key="3">
    <source>
        <dbReference type="Google" id="ProtNLM"/>
    </source>
</evidence>
<name>A0A7G2D4I4_9EURY</name>
<protein>
    <recommendedName>
        <fullName evidence="3">Squalene-hopene cyclase</fullName>
    </recommendedName>
</protein>
<dbReference type="KEGG" id="tcq:TIRI35C_0259"/>
<dbReference type="SUPFAM" id="SSF48239">
    <property type="entry name" value="Terpenoid cyclases/Protein prenyltransferases"/>
    <property type="match status" value="2"/>
</dbReference>
<gene>
    <name evidence="1" type="ORF">TIRI35C_0259</name>
</gene>
<proteinExistence type="predicted"/>
<keyword evidence="2" id="KW-1185">Reference proteome</keyword>
<dbReference type="AlphaFoldDB" id="A0A7G2D4I4"/>
<evidence type="ECO:0000313" key="1">
    <source>
        <dbReference type="EMBL" id="CAD5243413.1"/>
    </source>
</evidence>
<dbReference type="EMBL" id="LR881183">
    <property type="protein sequence ID" value="CAD5243413.1"/>
    <property type="molecule type" value="Genomic_DNA"/>
</dbReference>
<evidence type="ECO:0000313" key="2">
    <source>
        <dbReference type="Proteomes" id="UP000516304"/>
    </source>
</evidence>